<dbReference type="InterPro" id="IPR014726">
    <property type="entry name" value="Ribosomal_uL2_dom3"/>
</dbReference>
<dbReference type="InterPro" id="IPR002171">
    <property type="entry name" value="Ribosomal_uL2"/>
</dbReference>
<dbReference type="GO" id="GO:0003735">
    <property type="term" value="F:structural constituent of ribosome"/>
    <property type="evidence" value="ECO:0007669"/>
    <property type="project" value="InterPro"/>
</dbReference>
<dbReference type="SMART" id="SM01382">
    <property type="entry name" value="Ribosomal_L2_C"/>
    <property type="match status" value="1"/>
</dbReference>
<organism evidence="11">
    <name type="scientific">Longilinea arvoryzae</name>
    <dbReference type="NCBI Taxonomy" id="360412"/>
    <lineage>
        <taxon>Bacteria</taxon>
        <taxon>Bacillati</taxon>
        <taxon>Chloroflexota</taxon>
        <taxon>Anaerolineae</taxon>
        <taxon>Anaerolineales</taxon>
        <taxon>Anaerolineaceae</taxon>
        <taxon>Longilinea</taxon>
    </lineage>
</organism>
<evidence type="ECO:0000256" key="7">
    <source>
        <dbReference type="HAMAP-Rule" id="MF_01320"/>
    </source>
</evidence>
<dbReference type="InterPro" id="IPR008991">
    <property type="entry name" value="Translation_prot_SH3-like_sf"/>
</dbReference>
<dbReference type="GO" id="GO:0002181">
    <property type="term" value="P:cytoplasmic translation"/>
    <property type="evidence" value="ECO:0007669"/>
    <property type="project" value="TreeGrafter"/>
</dbReference>
<evidence type="ECO:0000256" key="1">
    <source>
        <dbReference type="ARBA" id="ARBA00005636"/>
    </source>
</evidence>
<evidence type="ECO:0000256" key="4">
    <source>
        <dbReference type="ARBA" id="ARBA00022980"/>
    </source>
</evidence>
<dbReference type="AlphaFoldDB" id="A0A0S7BC36"/>
<dbReference type="RefSeq" id="WP_075074506.1">
    <property type="nucleotide sequence ID" value="NZ_DF967972.1"/>
</dbReference>
<dbReference type="GO" id="GO:0016740">
    <property type="term" value="F:transferase activity"/>
    <property type="evidence" value="ECO:0007669"/>
    <property type="project" value="InterPro"/>
</dbReference>
<gene>
    <name evidence="7" type="primary">rplB</name>
    <name evidence="11" type="ORF">LARV_03103</name>
</gene>
<dbReference type="GO" id="GO:0015934">
    <property type="term" value="C:large ribosomal subunit"/>
    <property type="evidence" value="ECO:0007669"/>
    <property type="project" value="InterPro"/>
</dbReference>
<evidence type="ECO:0000313" key="12">
    <source>
        <dbReference type="Proteomes" id="UP000055060"/>
    </source>
</evidence>
<dbReference type="SUPFAM" id="SSF50249">
    <property type="entry name" value="Nucleic acid-binding proteins"/>
    <property type="match status" value="1"/>
</dbReference>
<keyword evidence="3 7" id="KW-0694">RNA-binding</keyword>
<accession>A0A0S7BC36</accession>
<dbReference type="Gene3D" id="2.40.50.140">
    <property type="entry name" value="Nucleic acid-binding proteins"/>
    <property type="match status" value="1"/>
</dbReference>
<keyword evidence="12" id="KW-1185">Reference proteome</keyword>
<dbReference type="SUPFAM" id="SSF50104">
    <property type="entry name" value="Translation proteins SH3-like domain"/>
    <property type="match status" value="1"/>
</dbReference>
<dbReference type="InterPro" id="IPR012340">
    <property type="entry name" value="NA-bd_OB-fold"/>
</dbReference>
<keyword evidence="4 7" id="KW-0689">Ribosomal protein</keyword>
<keyword evidence="2 7" id="KW-0699">rRNA-binding</keyword>
<dbReference type="STRING" id="360412.LARV_03103"/>
<dbReference type="HAMAP" id="MF_01320_B">
    <property type="entry name" value="Ribosomal_uL2_B"/>
    <property type="match status" value="1"/>
</dbReference>
<evidence type="ECO:0000259" key="9">
    <source>
        <dbReference type="SMART" id="SM01382"/>
    </source>
</evidence>
<dbReference type="PIRSF" id="PIRSF002158">
    <property type="entry name" value="Ribosomal_L2"/>
    <property type="match status" value="1"/>
</dbReference>
<reference evidence="11" key="1">
    <citation type="submission" date="2015-07" db="EMBL/GenBank/DDBJ databases">
        <title>Draft Genome Sequences of Anaerolinea thermolimosa IMO-1, Bellilinea caldifistulae GOMI-1, Leptolinea tardivitalis YMTK-2, Levilinea saccharolytica KIBI-1,Longilinea arvoryzae KOME-1, Previously Described as Members of the Anaerolineaceae (Chloroflexi).</title>
        <authorList>
            <person name="Sekiguchi Y."/>
            <person name="Ohashi A."/>
            <person name="Matsuura N."/>
            <person name="Tourlousse M.D."/>
        </authorList>
    </citation>
    <scope>NUCLEOTIDE SEQUENCE [LARGE SCALE GENOMIC DNA]</scope>
    <source>
        <strain evidence="11">KOME-1</strain>
    </source>
</reference>
<dbReference type="FunFam" id="2.40.50.140:FF:000003">
    <property type="entry name" value="50S ribosomal protein L2"/>
    <property type="match status" value="1"/>
</dbReference>
<sequence length="278" mass="30678">MGIKVYKPITPGQRNKTGYSFEEITKSRPERSLITIRRSMGGRNMYGRITVRHQGSGVRQYIRTVDFKRNKINIPGKIAAIEYDPNRTARLALVVYVDGEKRYILAPLGLKVGDTILTGPQAEIRPGNSLPITNIPVGTMIHNIELQQGRGGQLVRSAGAAAQLLAKEGDYAQLRLPSGEVRLVRQVCYATIGQVGNLEHSNIKLGKAGRKRLMGIRPTVRGTAMSPRDHPHGGGEGRQPAGMPSPKSPWGKPTRGYKTRNNKQTDKFIVRRRNAGSR</sequence>
<dbReference type="EMBL" id="DF967972">
    <property type="protein sequence ID" value="GAP15319.1"/>
    <property type="molecule type" value="Genomic_DNA"/>
</dbReference>
<evidence type="ECO:0000256" key="3">
    <source>
        <dbReference type="ARBA" id="ARBA00022884"/>
    </source>
</evidence>
<protein>
    <recommendedName>
        <fullName evidence="6 7">Large ribosomal subunit protein uL2</fullName>
    </recommendedName>
</protein>
<dbReference type="InterPro" id="IPR014722">
    <property type="entry name" value="Rib_uL2_dom2"/>
</dbReference>
<dbReference type="NCBIfam" id="TIGR01171">
    <property type="entry name" value="rplB_bact"/>
    <property type="match status" value="1"/>
</dbReference>
<feature type="region of interest" description="Disordered" evidence="8">
    <location>
        <begin position="213"/>
        <end position="278"/>
    </location>
</feature>
<dbReference type="InterPro" id="IPR022669">
    <property type="entry name" value="Ribosomal_uL2_C"/>
</dbReference>
<comment type="subunit">
    <text evidence="7">Part of the 50S ribosomal subunit. Forms a bridge to the 30S subunit in the 70S ribosome.</text>
</comment>
<dbReference type="Gene3D" id="4.10.950.10">
    <property type="entry name" value="Ribosomal protein L2, domain 3"/>
    <property type="match status" value="1"/>
</dbReference>
<evidence type="ECO:0000259" key="10">
    <source>
        <dbReference type="SMART" id="SM01383"/>
    </source>
</evidence>
<dbReference type="Pfam" id="PF00181">
    <property type="entry name" value="Ribosomal_L2_N"/>
    <property type="match status" value="1"/>
</dbReference>
<evidence type="ECO:0000256" key="2">
    <source>
        <dbReference type="ARBA" id="ARBA00022730"/>
    </source>
</evidence>
<feature type="domain" description="Large ribosomal subunit protein uL2 RNA-binding" evidence="10">
    <location>
        <begin position="42"/>
        <end position="118"/>
    </location>
</feature>
<name>A0A0S7BC36_9CHLR</name>
<dbReference type="FunFam" id="4.10.950.10:FF:000001">
    <property type="entry name" value="50S ribosomal protein L2"/>
    <property type="match status" value="1"/>
</dbReference>
<dbReference type="GO" id="GO:0019843">
    <property type="term" value="F:rRNA binding"/>
    <property type="evidence" value="ECO:0007669"/>
    <property type="project" value="UniProtKB-UniRule"/>
</dbReference>
<dbReference type="PANTHER" id="PTHR13691">
    <property type="entry name" value="RIBOSOMAL PROTEIN L2"/>
    <property type="match status" value="1"/>
</dbReference>
<evidence type="ECO:0000256" key="5">
    <source>
        <dbReference type="ARBA" id="ARBA00023274"/>
    </source>
</evidence>
<dbReference type="SMART" id="SM01383">
    <property type="entry name" value="Ribosomal_L2"/>
    <property type="match status" value="1"/>
</dbReference>
<evidence type="ECO:0000256" key="6">
    <source>
        <dbReference type="ARBA" id="ARBA00035242"/>
    </source>
</evidence>
<comment type="function">
    <text evidence="7">One of the primary rRNA binding proteins. Required for association of the 30S and 50S subunits to form the 70S ribosome, for tRNA binding and peptide bond formation. It has been suggested to have peptidyltransferase activity; this is somewhat controversial. Makes several contacts with the 16S rRNA in the 70S ribosome.</text>
</comment>
<dbReference type="PANTHER" id="PTHR13691:SF5">
    <property type="entry name" value="LARGE RIBOSOMAL SUBUNIT PROTEIN UL2M"/>
    <property type="match status" value="1"/>
</dbReference>
<dbReference type="Pfam" id="PF03947">
    <property type="entry name" value="Ribosomal_L2_C"/>
    <property type="match status" value="1"/>
</dbReference>
<dbReference type="InterPro" id="IPR022666">
    <property type="entry name" value="Ribosomal_uL2_RNA-bd_dom"/>
</dbReference>
<dbReference type="OrthoDB" id="9778722at2"/>
<keyword evidence="5 7" id="KW-0687">Ribonucleoprotein</keyword>
<feature type="domain" description="Large ribosomal subunit protein uL2 C-terminal" evidence="9">
    <location>
        <begin position="124"/>
        <end position="253"/>
    </location>
</feature>
<evidence type="ECO:0000256" key="8">
    <source>
        <dbReference type="SAM" id="MobiDB-lite"/>
    </source>
</evidence>
<evidence type="ECO:0000313" key="11">
    <source>
        <dbReference type="EMBL" id="GAP15319.1"/>
    </source>
</evidence>
<dbReference type="Proteomes" id="UP000055060">
    <property type="component" value="Unassembled WGS sequence"/>
</dbReference>
<dbReference type="InterPro" id="IPR005880">
    <property type="entry name" value="Ribosomal_uL2_bac/org-type"/>
</dbReference>
<proteinExistence type="inferred from homology"/>
<dbReference type="FunFam" id="2.30.30.30:FF:000001">
    <property type="entry name" value="50S ribosomal protein L2"/>
    <property type="match status" value="1"/>
</dbReference>
<comment type="similarity">
    <text evidence="1 7">Belongs to the universal ribosomal protein uL2 family.</text>
</comment>
<dbReference type="Gene3D" id="2.30.30.30">
    <property type="match status" value="1"/>
</dbReference>